<feature type="transmembrane region" description="Helical" evidence="7">
    <location>
        <begin position="189"/>
        <end position="207"/>
    </location>
</feature>
<keyword evidence="4 7" id="KW-0812">Transmembrane</keyword>
<feature type="transmembrane region" description="Helical" evidence="7">
    <location>
        <begin position="74"/>
        <end position="94"/>
    </location>
</feature>
<proteinExistence type="inferred from homology"/>
<evidence type="ECO:0000313" key="9">
    <source>
        <dbReference type="EMBL" id="ADW69271.1"/>
    </source>
</evidence>
<feature type="domain" description="Glycine transporter" evidence="8">
    <location>
        <begin position="104"/>
        <end position="178"/>
    </location>
</feature>
<dbReference type="STRING" id="1198114.AciX9_2229"/>
<dbReference type="Proteomes" id="UP000000343">
    <property type="component" value="Chromosome"/>
</dbReference>
<dbReference type="AlphaFoldDB" id="E8X347"/>
<dbReference type="InterPro" id="IPR005115">
    <property type="entry name" value="Gly_transporter"/>
</dbReference>
<dbReference type="PANTHER" id="PTHR30506:SF3">
    <property type="entry name" value="UPF0126 INNER MEMBRANE PROTEIN YADS-RELATED"/>
    <property type="match status" value="1"/>
</dbReference>
<keyword evidence="3" id="KW-1003">Cell membrane</keyword>
<name>E8X347_GRATM</name>
<gene>
    <name evidence="9" type="ordered locus">AciX9_2229</name>
</gene>
<feature type="transmembrane region" description="Helical" evidence="7">
    <location>
        <begin position="41"/>
        <end position="62"/>
    </location>
</feature>
<evidence type="ECO:0000256" key="1">
    <source>
        <dbReference type="ARBA" id="ARBA00004651"/>
    </source>
</evidence>
<dbReference type="PANTHER" id="PTHR30506">
    <property type="entry name" value="INNER MEMBRANE PROTEIN"/>
    <property type="match status" value="1"/>
</dbReference>
<feature type="transmembrane region" description="Helical" evidence="7">
    <location>
        <begin position="161"/>
        <end position="177"/>
    </location>
</feature>
<comment type="subcellular location">
    <subcellularLocation>
        <location evidence="1">Cell membrane</location>
        <topology evidence="1">Multi-pass membrane protein</topology>
    </subcellularLocation>
</comment>
<evidence type="ECO:0000256" key="2">
    <source>
        <dbReference type="ARBA" id="ARBA00008193"/>
    </source>
</evidence>
<dbReference type="eggNOG" id="COG2860">
    <property type="taxonomic scope" value="Bacteria"/>
</dbReference>
<organism evidence="10">
    <name type="scientific">Granulicella tundricola (strain ATCC BAA-1859 / DSM 23138 / MP5ACTX9)</name>
    <dbReference type="NCBI Taxonomy" id="1198114"/>
    <lineage>
        <taxon>Bacteria</taxon>
        <taxon>Pseudomonadati</taxon>
        <taxon>Acidobacteriota</taxon>
        <taxon>Terriglobia</taxon>
        <taxon>Terriglobales</taxon>
        <taxon>Acidobacteriaceae</taxon>
        <taxon>Granulicella</taxon>
    </lineage>
</organism>
<evidence type="ECO:0000256" key="5">
    <source>
        <dbReference type="ARBA" id="ARBA00022989"/>
    </source>
</evidence>
<dbReference type="GO" id="GO:0005886">
    <property type="term" value="C:plasma membrane"/>
    <property type="evidence" value="ECO:0007669"/>
    <property type="project" value="UniProtKB-SubCell"/>
</dbReference>
<keyword evidence="5 7" id="KW-1133">Transmembrane helix</keyword>
<protein>
    <submittedName>
        <fullName evidence="9">Uncharacterized protein family UPF0126</fullName>
    </submittedName>
</protein>
<evidence type="ECO:0000259" key="8">
    <source>
        <dbReference type="Pfam" id="PF03458"/>
    </source>
</evidence>
<evidence type="ECO:0000256" key="4">
    <source>
        <dbReference type="ARBA" id="ARBA00022692"/>
    </source>
</evidence>
<dbReference type="Pfam" id="PF03458">
    <property type="entry name" value="Gly_transporter"/>
    <property type="match status" value="2"/>
</dbReference>
<comment type="similarity">
    <text evidence="2">Belongs to the UPF0126 family.</text>
</comment>
<accession>E8X347</accession>
<evidence type="ECO:0000256" key="6">
    <source>
        <dbReference type="ARBA" id="ARBA00023136"/>
    </source>
</evidence>
<keyword evidence="10" id="KW-1185">Reference proteome</keyword>
<dbReference type="OrthoDB" id="9791874at2"/>
<dbReference type="KEGG" id="acm:AciX9_2229"/>
<evidence type="ECO:0000313" key="10">
    <source>
        <dbReference type="Proteomes" id="UP000000343"/>
    </source>
</evidence>
<dbReference type="HOGENOM" id="CLU_064906_3_1_0"/>
<dbReference type="RefSeq" id="WP_013580587.1">
    <property type="nucleotide sequence ID" value="NC_015064.1"/>
</dbReference>
<dbReference type="PaxDb" id="1198114-AciX9_2229"/>
<feature type="domain" description="Glycine transporter" evidence="8">
    <location>
        <begin position="14"/>
        <end position="90"/>
    </location>
</feature>
<feature type="transmembrane region" description="Helical" evidence="7">
    <location>
        <begin position="6"/>
        <end position="29"/>
    </location>
</feature>
<sequence>MLPERLHLQTLISALDFAGIAIGSIGGALHARQHARYSYDIIGAFGLALTSALGGGVVRDLLLQHGPPLALTDVWYLYTALLAAAAALALGSIIGTRTQRVMLFIDAAAISLFSVAGTTRAQSFGLSWLPAIILGVTTAVGGGSLRDILSGTTPRVFERGNFYAIAALAASVSYLLLDQTSLSDTANVLIAVAVGFTLRMLSVHFNWTTDPIRPVP</sequence>
<dbReference type="EMBL" id="CP002480">
    <property type="protein sequence ID" value="ADW69271.1"/>
    <property type="molecule type" value="Genomic_DNA"/>
</dbReference>
<feature type="transmembrane region" description="Helical" evidence="7">
    <location>
        <begin position="127"/>
        <end position="149"/>
    </location>
</feature>
<reference evidence="10" key="1">
    <citation type="submission" date="2011-01" db="EMBL/GenBank/DDBJ databases">
        <title>Complete sequence of chromosome of Acidobacterium sp. MP5ACTX9.</title>
        <authorList>
            <consortium name="US DOE Joint Genome Institute"/>
            <person name="Lucas S."/>
            <person name="Copeland A."/>
            <person name="Lapidus A."/>
            <person name="Cheng J.-F."/>
            <person name="Goodwin L."/>
            <person name="Pitluck S."/>
            <person name="Teshima H."/>
            <person name="Detter J.C."/>
            <person name="Han C."/>
            <person name="Tapia R."/>
            <person name="Land M."/>
            <person name="Hauser L."/>
            <person name="Kyrpides N."/>
            <person name="Ivanova N."/>
            <person name="Ovchinnikova G."/>
            <person name="Pagani I."/>
            <person name="Rawat S.R."/>
            <person name="Mannisto M."/>
            <person name="Haggblom M.M."/>
            <person name="Woyke T."/>
        </authorList>
    </citation>
    <scope>NUCLEOTIDE SEQUENCE [LARGE SCALE GENOMIC DNA]</scope>
    <source>
        <strain evidence="10">MP5ACTX9</strain>
    </source>
</reference>
<keyword evidence="6 7" id="KW-0472">Membrane</keyword>
<evidence type="ECO:0000256" key="7">
    <source>
        <dbReference type="SAM" id="Phobius"/>
    </source>
</evidence>
<evidence type="ECO:0000256" key="3">
    <source>
        <dbReference type="ARBA" id="ARBA00022475"/>
    </source>
</evidence>